<evidence type="ECO:0000256" key="10">
    <source>
        <dbReference type="PIRSR" id="PIRSR000018-51"/>
    </source>
</evidence>
<keyword evidence="5 11" id="KW-0732">Signal</keyword>
<feature type="domain" description="Cytochrome c" evidence="12">
    <location>
        <begin position="298"/>
        <end position="388"/>
    </location>
</feature>
<keyword evidence="6" id="KW-0677">Repeat</keyword>
<comment type="cofactor">
    <cofactor evidence="9">
        <name>heme c</name>
        <dbReference type="ChEBI" id="CHEBI:61717"/>
    </cofactor>
    <text evidence="9">Binds 3 heme c groups covalently per subunit.</text>
</comment>
<evidence type="ECO:0000256" key="2">
    <source>
        <dbReference type="ARBA" id="ARBA00022475"/>
    </source>
</evidence>
<feature type="binding site" description="axial binding residue" evidence="10">
    <location>
        <position position="49"/>
    </location>
    <ligand>
        <name>heme c</name>
        <dbReference type="ChEBI" id="CHEBI:61717"/>
        <label>1</label>
    </ligand>
    <ligandPart>
        <name>Fe</name>
        <dbReference type="ChEBI" id="CHEBI:18248"/>
    </ligandPart>
</feature>
<comment type="caution">
    <text evidence="13">The sequence shown here is derived from an EMBL/GenBank/DDBJ whole genome shotgun (WGS) entry which is preliminary data.</text>
</comment>
<dbReference type="GO" id="GO:0020037">
    <property type="term" value="F:heme binding"/>
    <property type="evidence" value="ECO:0007669"/>
    <property type="project" value="InterPro"/>
</dbReference>
<evidence type="ECO:0000256" key="3">
    <source>
        <dbReference type="ARBA" id="ARBA00022617"/>
    </source>
</evidence>
<feature type="binding site" description="covalent" evidence="9">
    <location>
        <position position="311"/>
    </location>
    <ligand>
        <name>heme c</name>
        <dbReference type="ChEBI" id="CHEBI:61717"/>
        <label>3</label>
    </ligand>
</feature>
<protein>
    <submittedName>
        <fullName evidence="13">Alcohol dehydrogenase</fullName>
    </submittedName>
</protein>
<feature type="binding site" description="covalent" evidence="9">
    <location>
        <position position="48"/>
    </location>
    <ligand>
        <name>heme c</name>
        <dbReference type="ChEBI" id="CHEBI:61717"/>
        <label>1</label>
    </ligand>
</feature>
<sequence>MKTLLSFSVGVLALALNVSVAHAGTGADSYNLVEKGRYLSTLGDCTACHTLPGKPAFSGGVVLDTPFGKLLGANITPDPVTGIGRWSFEDFQNAMSKGHGLDGKRLYGAMPYTAYTKVTRQDNQAIWAYLQTIDAVDNKVETNQLPFPFNVRTSLLAWNLMNFKEGEFKANPQKSEQWNRGAYLVEGLGHCGTCHTPKGLTGGDKNDQFLTGANLQNWVAPNITADAHSGIGSWTEDDIVKYLKTGANRFDIASGPMAEEVEHSSQHWQDADLMAVAVYLKDGAKPAAPPKALDAKDPAMVAGKMIYADRCSACHVGNGEGAEGLFPKLAMAPLVNNADASSMIRVVLAGSRAGATDAAPTAPAMPSLAWALSDDNVANVLTYVRNSWGNAAPAVSSSDVKAVRDALQPK</sequence>
<feature type="chain" id="PRO_5001798721" evidence="11">
    <location>
        <begin position="24"/>
        <end position="410"/>
    </location>
</feature>
<feature type="domain" description="Cytochrome c" evidence="12">
    <location>
        <begin position="31"/>
        <end position="134"/>
    </location>
</feature>
<dbReference type="Pfam" id="PF00034">
    <property type="entry name" value="Cytochrom_C"/>
    <property type="match status" value="2"/>
</dbReference>
<keyword evidence="7 10" id="KW-0408">Iron</keyword>
<dbReference type="PANTHER" id="PTHR35008:SF8">
    <property type="entry name" value="ALCOHOL DEHYDROGENASE CYTOCHROME C SUBUNIT"/>
    <property type="match status" value="1"/>
</dbReference>
<evidence type="ECO:0000313" key="13">
    <source>
        <dbReference type="EMBL" id="KFE54460.1"/>
    </source>
</evidence>
<dbReference type="SUPFAM" id="SSF46626">
    <property type="entry name" value="Cytochrome c"/>
    <property type="match status" value="3"/>
</dbReference>
<keyword evidence="4 10" id="KW-0479">Metal-binding</keyword>
<dbReference type="PIRSF" id="PIRSF000018">
    <property type="entry name" value="Mb_ADH_cyt_c"/>
    <property type="match status" value="1"/>
</dbReference>
<reference evidence="13 14" key="1">
    <citation type="submission" date="2014-07" db="EMBL/GenBank/DDBJ databases">
        <title>Draft Genome Sequences of Environmental Pseudomonas syringae strains.</title>
        <authorList>
            <person name="Baltrus D.A."/>
            <person name="Berge O."/>
            <person name="Morris C."/>
        </authorList>
    </citation>
    <scope>NUCLEOTIDE SEQUENCE [LARGE SCALE GENOMIC DNA]</scope>
    <source>
        <strain evidence="13 14">GAW0119</strain>
    </source>
</reference>
<evidence type="ECO:0000256" key="11">
    <source>
        <dbReference type="SAM" id="SignalP"/>
    </source>
</evidence>
<feature type="signal peptide" evidence="11">
    <location>
        <begin position="1"/>
        <end position="23"/>
    </location>
</feature>
<dbReference type="GO" id="GO:0005886">
    <property type="term" value="C:plasma membrane"/>
    <property type="evidence" value="ECO:0007669"/>
    <property type="project" value="UniProtKB-SubCell"/>
</dbReference>
<feature type="domain" description="Cytochrome c" evidence="12">
    <location>
        <begin position="176"/>
        <end position="284"/>
    </location>
</feature>
<dbReference type="OrthoDB" id="9811281at2"/>
<proteinExistence type="predicted"/>
<dbReference type="PANTHER" id="PTHR35008">
    <property type="entry name" value="BLL4482 PROTEIN-RELATED"/>
    <property type="match status" value="1"/>
</dbReference>
<evidence type="ECO:0000256" key="6">
    <source>
        <dbReference type="ARBA" id="ARBA00022737"/>
    </source>
</evidence>
<feature type="binding site" description="covalent" evidence="9">
    <location>
        <position position="194"/>
    </location>
    <ligand>
        <name>heme c</name>
        <dbReference type="ChEBI" id="CHEBI:61717"/>
        <label>2</label>
    </ligand>
</feature>
<keyword evidence="8" id="KW-0472">Membrane</keyword>
<dbReference type="Proteomes" id="UP000028631">
    <property type="component" value="Unassembled WGS sequence"/>
</dbReference>
<evidence type="ECO:0000256" key="1">
    <source>
        <dbReference type="ARBA" id="ARBA00004236"/>
    </source>
</evidence>
<gene>
    <name evidence="13" type="ORF">IV01_15715</name>
</gene>
<dbReference type="GO" id="GO:0005506">
    <property type="term" value="F:iron ion binding"/>
    <property type="evidence" value="ECO:0007669"/>
    <property type="project" value="InterPro"/>
</dbReference>
<dbReference type="RefSeq" id="WP_032629501.1">
    <property type="nucleotide sequence ID" value="NZ_JPQU01000044.1"/>
</dbReference>
<dbReference type="InterPro" id="IPR036909">
    <property type="entry name" value="Cyt_c-like_dom_sf"/>
</dbReference>
<keyword evidence="2" id="KW-1003">Cell membrane</keyword>
<organism evidence="13 14">
    <name type="scientific">Pseudomonas syringae</name>
    <dbReference type="NCBI Taxonomy" id="317"/>
    <lineage>
        <taxon>Bacteria</taxon>
        <taxon>Pseudomonadati</taxon>
        <taxon>Pseudomonadota</taxon>
        <taxon>Gammaproteobacteria</taxon>
        <taxon>Pseudomonadales</taxon>
        <taxon>Pseudomonadaceae</taxon>
        <taxon>Pseudomonas</taxon>
    </lineage>
</organism>
<dbReference type="InterPro" id="IPR009056">
    <property type="entry name" value="Cyt_c-like_dom"/>
</dbReference>
<evidence type="ECO:0000256" key="7">
    <source>
        <dbReference type="ARBA" id="ARBA00023004"/>
    </source>
</evidence>
<feature type="binding site" description="covalent" evidence="9">
    <location>
        <position position="314"/>
    </location>
    <ligand>
        <name>heme c</name>
        <dbReference type="ChEBI" id="CHEBI:61717"/>
        <label>3</label>
    </ligand>
</feature>
<name>A0A085VG97_PSESX</name>
<dbReference type="GO" id="GO:0009055">
    <property type="term" value="F:electron transfer activity"/>
    <property type="evidence" value="ECO:0007669"/>
    <property type="project" value="InterPro"/>
</dbReference>
<keyword evidence="3 9" id="KW-0349">Heme</keyword>
<dbReference type="GO" id="GO:0016614">
    <property type="term" value="F:oxidoreductase activity, acting on CH-OH group of donors"/>
    <property type="evidence" value="ECO:0007669"/>
    <property type="project" value="InterPro"/>
</dbReference>
<feature type="binding site" description="covalent" evidence="9">
    <location>
        <position position="45"/>
    </location>
    <ligand>
        <name>heme c</name>
        <dbReference type="ChEBI" id="CHEBI:61717"/>
        <label>1</label>
    </ligand>
</feature>
<feature type="binding site" description="axial binding residue" evidence="10">
    <location>
        <position position="195"/>
    </location>
    <ligand>
        <name>heme c</name>
        <dbReference type="ChEBI" id="CHEBI:61717"/>
        <label>2</label>
    </ligand>
    <ligandPart>
        <name>Fe</name>
        <dbReference type="ChEBI" id="CHEBI:18248"/>
    </ligandPart>
</feature>
<dbReference type="EMBL" id="JPQU01000044">
    <property type="protein sequence ID" value="KFE54460.1"/>
    <property type="molecule type" value="Genomic_DNA"/>
</dbReference>
<dbReference type="InterPro" id="IPR051459">
    <property type="entry name" value="Cytochrome_c-type_DH"/>
</dbReference>
<comment type="subcellular location">
    <subcellularLocation>
        <location evidence="1">Cell membrane</location>
    </subcellularLocation>
</comment>
<dbReference type="PROSITE" id="PS51007">
    <property type="entry name" value="CYTC"/>
    <property type="match status" value="3"/>
</dbReference>
<evidence type="ECO:0000256" key="9">
    <source>
        <dbReference type="PIRSR" id="PIRSR000018-50"/>
    </source>
</evidence>
<feature type="binding site" description="axial binding residue" evidence="10">
    <location>
        <position position="315"/>
    </location>
    <ligand>
        <name>heme c</name>
        <dbReference type="ChEBI" id="CHEBI:61717"/>
        <label>3</label>
    </ligand>
    <ligandPart>
        <name>Fe</name>
        <dbReference type="ChEBI" id="CHEBI:18248"/>
    </ligandPart>
</feature>
<evidence type="ECO:0000256" key="8">
    <source>
        <dbReference type="ARBA" id="ARBA00023136"/>
    </source>
</evidence>
<evidence type="ECO:0000313" key="14">
    <source>
        <dbReference type="Proteomes" id="UP000028631"/>
    </source>
</evidence>
<keyword evidence="14" id="KW-1185">Reference proteome</keyword>
<dbReference type="PATRIC" id="fig|317.175.peg.3273"/>
<accession>A0A085VG97</accession>
<feature type="binding site" description="covalent" evidence="9">
    <location>
        <position position="191"/>
    </location>
    <ligand>
        <name>heme c</name>
        <dbReference type="ChEBI" id="CHEBI:61717"/>
        <label>2</label>
    </ligand>
</feature>
<evidence type="ECO:0000256" key="4">
    <source>
        <dbReference type="ARBA" id="ARBA00022723"/>
    </source>
</evidence>
<dbReference type="InterPro" id="IPR014353">
    <property type="entry name" value="Membr-bd_ADH_cyt_c"/>
</dbReference>
<evidence type="ECO:0000256" key="5">
    <source>
        <dbReference type="ARBA" id="ARBA00022729"/>
    </source>
</evidence>
<dbReference type="AlphaFoldDB" id="A0A085VG97"/>
<dbReference type="Gene3D" id="1.10.760.10">
    <property type="entry name" value="Cytochrome c-like domain"/>
    <property type="match status" value="2"/>
</dbReference>
<evidence type="ECO:0000259" key="12">
    <source>
        <dbReference type="PROSITE" id="PS51007"/>
    </source>
</evidence>